<evidence type="ECO:0000259" key="2">
    <source>
        <dbReference type="Pfam" id="PF01370"/>
    </source>
</evidence>
<gene>
    <name evidence="4" type="ORF">EAS64_35090</name>
</gene>
<dbReference type="Gene3D" id="3.40.50.720">
    <property type="entry name" value="NAD(P)-binding Rossmann-like Domain"/>
    <property type="match status" value="1"/>
</dbReference>
<evidence type="ECO:0000313" key="5">
    <source>
        <dbReference type="Proteomes" id="UP000460272"/>
    </source>
</evidence>
<sequence>MRIAITGSSGLIGAALTASLRADDHQVVRLVRRPPRAGAQSGEEVRWDPRAADAGDPALSGVDAVVHLAGAGVGDHRWTAAYKAEIRASRVLATRALASALTATHPAPKAFICASAIGWYGDTGGREVTESAPAGKAFLSRVVHDWEAAADPAREAGIRVAHLRSGLVLGAGGGVLGRLALPARLGVLPRFGDGHQVMSWISLTDEIRAIRFLLDGPGADERSGAYNLTAPNPVSNDELTAALHAAFKRPDFPWLRVPSFLLKLGLGEMSAELLTSARVLPARLLDAGFSFDHATVGAALTAELPR</sequence>
<dbReference type="InterPro" id="IPR036291">
    <property type="entry name" value="NAD(P)-bd_dom_sf"/>
</dbReference>
<feature type="domain" description="DUF1731" evidence="3">
    <location>
        <begin position="257"/>
        <end position="302"/>
    </location>
</feature>
<evidence type="ECO:0000259" key="3">
    <source>
        <dbReference type="Pfam" id="PF08338"/>
    </source>
</evidence>
<dbReference type="EMBL" id="RPFW01000008">
    <property type="protein sequence ID" value="TVZ00610.1"/>
    <property type="molecule type" value="Genomic_DNA"/>
</dbReference>
<dbReference type="SUPFAM" id="SSF51735">
    <property type="entry name" value="NAD(P)-binding Rossmann-fold domains"/>
    <property type="match status" value="1"/>
</dbReference>
<organism evidence="4 5">
    <name type="scientific">Trebonia kvetii</name>
    <dbReference type="NCBI Taxonomy" id="2480626"/>
    <lineage>
        <taxon>Bacteria</taxon>
        <taxon>Bacillati</taxon>
        <taxon>Actinomycetota</taxon>
        <taxon>Actinomycetes</taxon>
        <taxon>Streptosporangiales</taxon>
        <taxon>Treboniaceae</taxon>
        <taxon>Trebonia</taxon>
    </lineage>
</organism>
<dbReference type="InterPro" id="IPR010099">
    <property type="entry name" value="SDR39U1"/>
</dbReference>
<evidence type="ECO:0000256" key="1">
    <source>
        <dbReference type="ARBA" id="ARBA00009353"/>
    </source>
</evidence>
<dbReference type="AlphaFoldDB" id="A0A6P2BNT0"/>
<comment type="similarity">
    <text evidence="1">Belongs to the NAD(P)-dependent epimerase/dehydratase family. SDR39U1 subfamily.</text>
</comment>
<dbReference type="Pfam" id="PF01370">
    <property type="entry name" value="Epimerase"/>
    <property type="match status" value="1"/>
</dbReference>
<dbReference type="PANTHER" id="PTHR11092">
    <property type="entry name" value="SUGAR NUCLEOTIDE EPIMERASE RELATED"/>
    <property type="match status" value="1"/>
</dbReference>
<keyword evidence="5" id="KW-1185">Reference proteome</keyword>
<dbReference type="OrthoDB" id="9801773at2"/>
<dbReference type="RefSeq" id="WP_145860182.1">
    <property type="nucleotide sequence ID" value="NZ_RPFW01000008.1"/>
</dbReference>
<dbReference type="Proteomes" id="UP000460272">
    <property type="component" value="Unassembled WGS sequence"/>
</dbReference>
<name>A0A6P2BNT0_9ACTN</name>
<comment type="caution">
    <text evidence="4">The sequence shown here is derived from an EMBL/GenBank/DDBJ whole genome shotgun (WGS) entry which is preliminary data.</text>
</comment>
<reference evidence="4 5" key="1">
    <citation type="submission" date="2018-11" db="EMBL/GenBank/DDBJ databases">
        <title>Trebonia kvetii gen.nov., sp.nov., a novel acidophilic actinobacterium, and proposal of the new actinobacterial family Treboniaceae fam. nov.</title>
        <authorList>
            <person name="Rapoport D."/>
            <person name="Sagova-Mareckova M."/>
            <person name="Sedlacek I."/>
            <person name="Provaznik J."/>
            <person name="Kralova S."/>
            <person name="Pavlinic D."/>
            <person name="Benes V."/>
            <person name="Kopecky J."/>
        </authorList>
    </citation>
    <scope>NUCLEOTIDE SEQUENCE [LARGE SCALE GENOMIC DNA]</scope>
    <source>
        <strain evidence="4 5">15Tr583</strain>
    </source>
</reference>
<accession>A0A6P2BNT0</accession>
<evidence type="ECO:0000313" key="4">
    <source>
        <dbReference type="EMBL" id="TVZ00610.1"/>
    </source>
</evidence>
<dbReference type="InterPro" id="IPR001509">
    <property type="entry name" value="Epimerase_deHydtase"/>
</dbReference>
<protein>
    <submittedName>
        <fullName evidence="4">TIGR01777 family protein</fullName>
    </submittedName>
</protein>
<dbReference type="Pfam" id="PF08338">
    <property type="entry name" value="DUF1731"/>
    <property type="match status" value="1"/>
</dbReference>
<feature type="domain" description="NAD-dependent epimerase/dehydratase" evidence="2">
    <location>
        <begin position="3"/>
        <end position="228"/>
    </location>
</feature>
<dbReference type="PANTHER" id="PTHR11092:SF0">
    <property type="entry name" value="EPIMERASE FAMILY PROTEIN SDR39U1"/>
    <property type="match status" value="1"/>
</dbReference>
<proteinExistence type="inferred from homology"/>
<dbReference type="NCBIfam" id="TIGR01777">
    <property type="entry name" value="yfcH"/>
    <property type="match status" value="1"/>
</dbReference>
<dbReference type="InterPro" id="IPR013549">
    <property type="entry name" value="DUF1731"/>
</dbReference>